<comment type="caution">
    <text evidence="9">The sequence shown here is derived from an EMBL/GenBank/DDBJ whole genome shotgun (WGS) entry which is preliminary data.</text>
</comment>
<evidence type="ECO:0000256" key="4">
    <source>
        <dbReference type="ARBA" id="ARBA00023125"/>
    </source>
</evidence>
<evidence type="ECO:0000256" key="6">
    <source>
        <dbReference type="ARBA" id="ARBA00023242"/>
    </source>
</evidence>
<keyword evidence="4" id="KW-0238">DNA-binding</keyword>
<dbReference type="GO" id="GO:0030154">
    <property type="term" value="P:cell differentiation"/>
    <property type="evidence" value="ECO:0000318"/>
    <property type="project" value="GO_Central"/>
</dbReference>
<evidence type="ECO:0000313" key="10">
    <source>
        <dbReference type="Proteomes" id="UP000036987"/>
    </source>
</evidence>
<evidence type="ECO:0000256" key="5">
    <source>
        <dbReference type="ARBA" id="ARBA00023163"/>
    </source>
</evidence>
<name>A0A0K9PZK5_ZOSMR</name>
<keyword evidence="10" id="KW-1185">Reference proteome</keyword>
<reference evidence="10" key="1">
    <citation type="journal article" date="2016" name="Nature">
        <title>The genome of the seagrass Zostera marina reveals angiosperm adaptation to the sea.</title>
        <authorList>
            <person name="Olsen J.L."/>
            <person name="Rouze P."/>
            <person name="Verhelst B."/>
            <person name="Lin Y.-C."/>
            <person name="Bayer T."/>
            <person name="Collen J."/>
            <person name="Dattolo E."/>
            <person name="De Paoli E."/>
            <person name="Dittami S."/>
            <person name="Maumus F."/>
            <person name="Michel G."/>
            <person name="Kersting A."/>
            <person name="Lauritano C."/>
            <person name="Lohaus R."/>
            <person name="Toepel M."/>
            <person name="Tonon T."/>
            <person name="Vanneste K."/>
            <person name="Amirebrahimi M."/>
            <person name="Brakel J."/>
            <person name="Bostroem C."/>
            <person name="Chovatia M."/>
            <person name="Grimwood J."/>
            <person name="Jenkins J.W."/>
            <person name="Jueterbock A."/>
            <person name="Mraz A."/>
            <person name="Stam W.T."/>
            <person name="Tice H."/>
            <person name="Bornberg-Bauer E."/>
            <person name="Green P.J."/>
            <person name="Pearson G.A."/>
            <person name="Procaccini G."/>
            <person name="Duarte C.M."/>
            <person name="Schmutz J."/>
            <person name="Reusch T.B.H."/>
            <person name="Van de Peer Y."/>
        </authorList>
    </citation>
    <scope>NUCLEOTIDE SEQUENCE [LARGE SCALE GENOMIC DNA]</scope>
    <source>
        <strain evidence="10">cv. Finnish</strain>
    </source>
</reference>
<accession>A0A0K9PZK5</accession>
<dbReference type="OMA" id="IDPRTHM"/>
<dbReference type="InterPro" id="IPR001005">
    <property type="entry name" value="SANT/Myb"/>
</dbReference>
<dbReference type="InterPro" id="IPR015495">
    <property type="entry name" value="Myb_TF_plants"/>
</dbReference>
<proteinExistence type="predicted"/>
<dbReference type="FunFam" id="1.10.10.60:FF:000121">
    <property type="entry name" value="Myb transcription factor"/>
    <property type="match status" value="1"/>
</dbReference>
<dbReference type="PROSITE" id="PS51294">
    <property type="entry name" value="HTH_MYB"/>
    <property type="match status" value="2"/>
</dbReference>
<dbReference type="OrthoDB" id="2143914at2759"/>
<evidence type="ECO:0000259" key="8">
    <source>
        <dbReference type="PROSITE" id="PS51294"/>
    </source>
</evidence>
<dbReference type="Proteomes" id="UP000036987">
    <property type="component" value="Unassembled WGS sequence"/>
</dbReference>
<organism evidence="9 10">
    <name type="scientific">Zostera marina</name>
    <name type="common">Eelgrass</name>
    <dbReference type="NCBI Taxonomy" id="29655"/>
    <lineage>
        <taxon>Eukaryota</taxon>
        <taxon>Viridiplantae</taxon>
        <taxon>Streptophyta</taxon>
        <taxon>Embryophyta</taxon>
        <taxon>Tracheophyta</taxon>
        <taxon>Spermatophyta</taxon>
        <taxon>Magnoliopsida</taxon>
        <taxon>Liliopsida</taxon>
        <taxon>Zosteraceae</taxon>
        <taxon>Zostera</taxon>
    </lineage>
</organism>
<keyword evidence="6" id="KW-0539">Nucleus</keyword>
<dbReference type="STRING" id="29655.A0A0K9PZK5"/>
<dbReference type="GO" id="GO:0000976">
    <property type="term" value="F:transcription cis-regulatory region binding"/>
    <property type="evidence" value="ECO:0000318"/>
    <property type="project" value="GO_Central"/>
</dbReference>
<dbReference type="PANTHER" id="PTHR47994">
    <property type="entry name" value="F14D16.11-RELATED"/>
    <property type="match status" value="1"/>
</dbReference>
<dbReference type="PANTHER" id="PTHR47994:SF5">
    <property type="entry name" value="F14D16.11-RELATED"/>
    <property type="match status" value="1"/>
</dbReference>
<gene>
    <name evidence="9" type="ORF">ZOSMA_12G00480</name>
</gene>
<evidence type="ECO:0000256" key="3">
    <source>
        <dbReference type="ARBA" id="ARBA00023015"/>
    </source>
</evidence>
<dbReference type="GO" id="GO:0006355">
    <property type="term" value="P:regulation of DNA-templated transcription"/>
    <property type="evidence" value="ECO:0000318"/>
    <property type="project" value="GO_Central"/>
</dbReference>
<comment type="subcellular location">
    <subcellularLocation>
        <location evidence="1">Nucleus</location>
    </subcellularLocation>
</comment>
<evidence type="ECO:0000256" key="2">
    <source>
        <dbReference type="ARBA" id="ARBA00022737"/>
    </source>
</evidence>
<evidence type="ECO:0000259" key="7">
    <source>
        <dbReference type="PROSITE" id="PS50090"/>
    </source>
</evidence>
<evidence type="ECO:0000256" key="1">
    <source>
        <dbReference type="ARBA" id="ARBA00004123"/>
    </source>
</evidence>
<dbReference type="FunFam" id="1.10.10.60:FF:000254">
    <property type="entry name" value="transcription repressor MYB5-like"/>
    <property type="match status" value="1"/>
</dbReference>
<dbReference type="Gene3D" id="1.10.10.60">
    <property type="entry name" value="Homeodomain-like"/>
    <property type="match status" value="2"/>
</dbReference>
<dbReference type="PROSITE" id="PS50090">
    <property type="entry name" value="MYB_LIKE"/>
    <property type="match status" value="2"/>
</dbReference>
<feature type="domain" description="HTH myb-type" evidence="8">
    <location>
        <begin position="71"/>
        <end position="125"/>
    </location>
</feature>
<dbReference type="EMBL" id="LFYR01000338">
    <property type="protein sequence ID" value="KMZ74364.1"/>
    <property type="molecule type" value="Genomic_DNA"/>
</dbReference>
<dbReference type="SMART" id="SM00717">
    <property type="entry name" value="SANT"/>
    <property type="match status" value="2"/>
</dbReference>
<keyword evidence="3" id="KW-0805">Transcription regulation</keyword>
<dbReference type="Pfam" id="PF00249">
    <property type="entry name" value="Myb_DNA-binding"/>
    <property type="match status" value="2"/>
</dbReference>
<keyword evidence="5" id="KW-0804">Transcription</keyword>
<keyword evidence="2" id="KW-0677">Repeat</keyword>
<feature type="domain" description="HTH myb-type" evidence="8">
    <location>
        <begin position="18"/>
        <end position="70"/>
    </location>
</feature>
<feature type="domain" description="Myb-like" evidence="7">
    <location>
        <begin position="18"/>
        <end position="70"/>
    </location>
</feature>
<evidence type="ECO:0000313" key="9">
    <source>
        <dbReference type="EMBL" id="KMZ74364.1"/>
    </source>
</evidence>
<dbReference type="AlphaFoldDB" id="A0A0K9PZK5"/>
<dbReference type="GO" id="GO:0005634">
    <property type="term" value="C:nucleus"/>
    <property type="evidence" value="ECO:0000318"/>
    <property type="project" value="GO_Central"/>
</dbReference>
<dbReference type="InterPro" id="IPR009057">
    <property type="entry name" value="Homeodomain-like_sf"/>
</dbReference>
<sequence length="259" mass="29275">MREPLKTGRGRGTPCCSKVGLKTGQWTSEEDDLLASYVRREGEGKWRTMPKRAGLLRCGKSCRLRWMNYLRPSVKRGQIAPDEEDLILRLHRLLGNRWSLIAGRIPGRTDNEIKNYWNTHLSKKLLKQGIDPRTHMPLLNPTCSNQTASAAPSARQEAVAVKEEDTPQQVMSKDIGDDDLDVNFSDDMLSGFLDSLVVDVDVFLRQDLTNINPTETLVSSLPPFEHDEFWEQVVHPSAITLDVNGDVDDHFGRHSDSQI</sequence>
<feature type="domain" description="Myb-like" evidence="7">
    <location>
        <begin position="71"/>
        <end position="121"/>
    </location>
</feature>
<dbReference type="CDD" id="cd00167">
    <property type="entry name" value="SANT"/>
    <property type="match status" value="2"/>
</dbReference>
<protein>
    <submittedName>
        <fullName evidence="9">Myb domain protein 5</fullName>
    </submittedName>
</protein>
<dbReference type="SUPFAM" id="SSF46689">
    <property type="entry name" value="Homeodomain-like"/>
    <property type="match status" value="1"/>
</dbReference>
<dbReference type="InterPro" id="IPR017930">
    <property type="entry name" value="Myb_dom"/>
</dbReference>